<dbReference type="Proteomes" id="UP000526501">
    <property type="component" value="Unassembled WGS sequence"/>
</dbReference>
<keyword evidence="17" id="KW-0675">Receptor</keyword>
<dbReference type="InterPro" id="IPR010917">
    <property type="entry name" value="TonB_rcpt_CS"/>
</dbReference>
<comment type="subcellular location">
    <subcellularLocation>
        <location evidence="1 12">Cell outer membrane</location>
        <topology evidence="1 12">Multi-pass membrane protein</topology>
    </subcellularLocation>
</comment>
<name>A0A7X1B8Y4_9BACT</name>
<keyword evidence="8" id="KW-0406">Ion transport</keyword>
<feature type="domain" description="TonB-dependent receptor-like beta-barrel" evidence="15">
    <location>
        <begin position="244"/>
        <end position="668"/>
    </location>
</feature>
<evidence type="ECO:0000256" key="8">
    <source>
        <dbReference type="ARBA" id="ARBA00023065"/>
    </source>
</evidence>
<feature type="signal peptide" evidence="14">
    <location>
        <begin position="1"/>
        <end position="26"/>
    </location>
</feature>
<evidence type="ECO:0000313" key="18">
    <source>
        <dbReference type="Proteomes" id="UP000526501"/>
    </source>
</evidence>
<evidence type="ECO:0000256" key="3">
    <source>
        <dbReference type="ARBA" id="ARBA00022452"/>
    </source>
</evidence>
<evidence type="ECO:0000259" key="16">
    <source>
        <dbReference type="Pfam" id="PF07715"/>
    </source>
</evidence>
<dbReference type="AlphaFoldDB" id="A0A7X1B8Y4"/>
<dbReference type="InterPro" id="IPR000531">
    <property type="entry name" value="Beta-barrel_TonB"/>
</dbReference>
<keyword evidence="6 14" id="KW-0732">Signal</keyword>
<evidence type="ECO:0000256" key="6">
    <source>
        <dbReference type="ARBA" id="ARBA00022729"/>
    </source>
</evidence>
<feature type="chain" id="PRO_5031378911" evidence="14">
    <location>
        <begin position="27"/>
        <end position="706"/>
    </location>
</feature>
<dbReference type="Gene3D" id="2.40.170.20">
    <property type="entry name" value="TonB-dependent receptor, beta-barrel domain"/>
    <property type="match status" value="1"/>
</dbReference>
<comment type="caution">
    <text evidence="17">The sequence shown here is derived from an EMBL/GenBank/DDBJ whole genome shotgun (WGS) entry which is preliminary data.</text>
</comment>
<evidence type="ECO:0000256" key="5">
    <source>
        <dbReference type="ARBA" id="ARBA00022692"/>
    </source>
</evidence>
<dbReference type="InterPro" id="IPR039426">
    <property type="entry name" value="TonB-dep_rcpt-like"/>
</dbReference>
<evidence type="ECO:0000256" key="2">
    <source>
        <dbReference type="ARBA" id="ARBA00022448"/>
    </source>
</evidence>
<dbReference type="PROSITE" id="PS52016">
    <property type="entry name" value="TONB_DEPENDENT_REC_3"/>
    <property type="match status" value="1"/>
</dbReference>
<feature type="domain" description="TonB-dependent receptor plug" evidence="16">
    <location>
        <begin position="53"/>
        <end position="160"/>
    </location>
</feature>
<dbReference type="InterPro" id="IPR036942">
    <property type="entry name" value="Beta-barrel_TonB_sf"/>
</dbReference>
<dbReference type="GO" id="GO:0009279">
    <property type="term" value="C:cell outer membrane"/>
    <property type="evidence" value="ECO:0007669"/>
    <property type="project" value="UniProtKB-SubCell"/>
</dbReference>
<dbReference type="GO" id="GO:0006826">
    <property type="term" value="P:iron ion transport"/>
    <property type="evidence" value="ECO:0007669"/>
    <property type="project" value="UniProtKB-KW"/>
</dbReference>
<comment type="similarity">
    <text evidence="12 13">Belongs to the TonB-dependent receptor family.</text>
</comment>
<keyword evidence="9 13" id="KW-0798">TonB box</keyword>
<keyword evidence="11 12" id="KW-0998">Cell outer membrane</keyword>
<organism evidence="17 18">
    <name type="scientific">Pelagicoccus albus</name>
    <dbReference type="NCBI Taxonomy" id="415222"/>
    <lineage>
        <taxon>Bacteria</taxon>
        <taxon>Pseudomonadati</taxon>
        <taxon>Verrucomicrobiota</taxon>
        <taxon>Opitutia</taxon>
        <taxon>Puniceicoccales</taxon>
        <taxon>Pelagicoccaceae</taxon>
        <taxon>Pelagicoccus</taxon>
    </lineage>
</organism>
<gene>
    <name evidence="17" type="ORF">H5P27_15915</name>
</gene>
<dbReference type="SUPFAM" id="SSF56935">
    <property type="entry name" value="Porins"/>
    <property type="match status" value="1"/>
</dbReference>
<evidence type="ECO:0000313" key="17">
    <source>
        <dbReference type="EMBL" id="MBC2607539.1"/>
    </source>
</evidence>
<keyword evidence="4" id="KW-0410">Iron transport</keyword>
<keyword evidence="18" id="KW-1185">Reference proteome</keyword>
<evidence type="ECO:0000256" key="11">
    <source>
        <dbReference type="ARBA" id="ARBA00023237"/>
    </source>
</evidence>
<keyword evidence="3 12" id="KW-1134">Transmembrane beta strand</keyword>
<evidence type="ECO:0000256" key="13">
    <source>
        <dbReference type="RuleBase" id="RU003357"/>
    </source>
</evidence>
<reference evidence="17 18" key="1">
    <citation type="submission" date="2020-07" db="EMBL/GenBank/DDBJ databases">
        <authorList>
            <person name="Feng X."/>
        </authorList>
    </citation>
    <scope>NUCLEOTIDE SEQUENCE [LARGE SCALE GENOMIC DNA]</scope>
    <source>
        <strain evidence="17 18">JCM23202</strain>
    </source>
</reference>
<evidence type="ECO:0000256" key="10">
    <source>
        <dbReference type="ARBA" id="ARBA00023136"/>
    </source>
</evidence>
<dbReference type="RefSeq" id="WP_185661418.1">
    <property type="nucleotide sequence ID" value="NZ_CAWPOO010000013.1"/>
</dbReference>
<dbReference type="EMBL" id="JACHVC010000013">
    <property type="protein sequence ID" value="MBC2607539.1"/>
    <property type="molecule type" value="Genomic_DNA"/>
</dbReference>
<dbReference type="PROSITE" id="PS01156">
    <property type="entry name" value="TONB_DEPENDENT_REC_2"/>
    <property type="match status" value="1"/>
</dbReference>
<accession>A0A7X1B8Y4</accession>
<evidence type="ECO:0000259" key="15">
    <source>
        <dbReference type="Pfam" id="PF00593"/>
    </source>
</evidence>
<dbReference type="PANTHER" id="PTHR32552:SF81">
    <property type="entry name" value="TONB-DEPENDENT OUTER MEMBRANE RECEPTOR"/>
    <property type="match status" value="1"/>
</dbReference>
<keyword evidence="2 12" id="KW-0813">Transport</keyword>
<dbReference type="Pfam" id="PF00593">
    <property type="entry name" value="TonB_dep_Rec_b-barrel"/>
    <property type="match status" value="1"/>
</dbReference>
<dbReference type="Pfam" id="PF07715">
    <property type="entry name" value="Plug"/>
    <property type="match status" value="1"/>
</dbReference>
<keyword evidence="7" id="KW-0408">Iron</keyword>
<keyword evidence="5 12" id="KW-0812">Transmembrane</keyword>
<evidence type="ECO:0000256" key="4">
    <source>
        <dbReference type="ARBA" id="ARBA00022496"/>
    </source>
</evidence>
<proteinExistence type="inferred from homology"/>
<sequence>MKKTNNTQTPLAIALLSVSLTASVNSDEFVNDSDDVFELPAAVVTGDLWQSDLLETSASVTLLDSDSLQTPGFEHFDDLTAYLPNLTTTGGTSRSRYFQLRGIGENSQFEGETPDSAVVYLMDDFDLTGVGTVGSLFDVQQVEVLRGPQAGAFGANAAGGLIRIVSADPTPYWTGYAQTTVGEDSLFGGEFAVGGPLSEANPEKLTMRFSMMTQGSDGFYENRTLDRPTNEREESAARLKLRWKEDAFQWDASLLYANSDNGYDQFAMTNEEYVTYSDEPGRDEQESLGLSLKGLYELQDGQQFTSKTSFVQTDSLYSYDADWTDASYAGYLETNRDREVVSQELRFDSSMDNANRWTVGLYYQQLEEDSDVLYRDGDPSGGEWYFGQVDVYSVFKTETLAVFGQMDFQLAERTRLVAGLRFEDYDVSFDSQSDEMGYYQGYLYDGNRDNDDSLFGGKLSLEQDLSDSLMGFASLVKGYKAGGANSGTFTTPDMPALYDTETLWNFEAGLRGRWLDNRLTGQVTAFYLEREDTQLRDSVGAGGFFRYLTVNGDGATHSGVEAEIKWWINDEWTLDAGIGFLDAERDSYTDPSGLVPARELANAPSYTYNLRLSYNSPEGLFGSFSIAGRDSYFESNSHTQERDAMTVANASIGYRLEDWTFALWAKNLSDERYASRVFYFDNGEGDMRYEAMAAPRQIGATVRYDF</sequence>
<evidence type="ECO:0000256" key="14">
    <source>
        <dbReference type="SAM" id="SignalP"/>
    </source>
</evidence>
<evidence type="ECO:0000256" key="12">
    <source>
        <dbReference type="PROSITE-ProRule" id="PRU01360"/>
    </source>
</evidence>
<evidence type="ECO:0000256" key="9">
    <source>
        <dbReference type="ARBA" id="ARBA00023077"/>
    </source>
</evidence>
<evidence type="ECO:0000256" key="1">
    <source>
        <dbReference type="ARBA" id="ARBA00004571"/>
    </source>
</evidence>
<dbReference type="PANTHER" id="PTHR32552">
    <property type="entry name" value="FERRICHROME IRON RECEPTOR-RELATED"/>
    <property type="match status" value="1"/>
</dbReference>
<keyword evidence="10 12" id="KW-0472">Membrane</keyword>
<evidence type="ECO:0000256" key="7">
    <source>
        <dbReference type="ARBA" id="ARBA00023004"/>
    </source>
</evidence>
<protein>
    <submittedName>
        <fullName evidence="17">TonB-dependent receptor</fullName>
    </submittedName>
</protein>
<dbReference type="InterPro" id="IPR012910">
    <property type="entry name" value="Plug_dom"/>
</dbReference>